<accession>A0ABZ2I770</accession>
<dbReference type="Pfam" id="PF10115">
    <property type="entry name" value="HlyU"/>
    <property type="match status" value="1"/>
</dbReference>
<reference evidence="1 2" key="1">
    <citation type="submission" date="2024-02" db="EMBL/GenBank/DDBJ databases">
        <title>Complete genome sequence of Pelagibacterium nitratireducens ZH15.</title>
        <authorList>
            <person name="Zhao L.H."/>
        </authorList>
    </citation>
    <scope>NUCLEOTIDE SEQUENCE [LARGE SCALE GENOMIC DNA]</scope>
    <source>
        <strain evidence="1 2">ZH15</strain>
    </source>
</reference>
<proteinExistence type="predicted"/>
<name>A0ABZ2I770_9HYPH</name>
<evidence type="ECO:0000313" key="2">
    <source>
        <dbReference type="Proteomes" id="UP001369958"/>
    </source>
</evidence>
<sequence length="95" mass="10481">MSFWKNLFGAGGDRQPAAASIDAQEEFEGYLIKATLMKSGGEYQVAGTIEKEIDGETKTYSFIRADKFSDKDDCAAATLGKGRQIIREQGKFLFD</sequence>
<dbReference type="RefSeq" id="WP_338609786.1">
    <property type="nucleotide sequence ID" value="NZ_CP146275.1"/>
</dbReference>
<evidence type="ECO:0000313" key="1">
    <source>
        <dbReference type="EMBL" id="WWT34044.1"/>
    </source>
</evidence>
<organism evidence="1 2">
    <name type="scientific">Pelagibacterium nitratireducens</name>
    <dbReference type="NCBI Taxonomy" id="1046114"/>
    <lineage>
        <taxon>Bacteria</taxon>
        <taxon>Pseudomonadati</taxon>
        <taxon>Pseudomonadota</taxon>
        <taxon>Alphaproteobacteria</taxon>
        <taxon>Hyphomicrobiales</taxon>
        <taxon>Devosiaceae</taxon>
        <taxon>Pelagibacterium</taxon>
    </lineage>
</organism>
<dbReference type="Proteomes" id="UP001369958">
    <property type="component" value="Chromosome"/>
</dbReference>
<protein>
    <submittedName>
        <fullName evidence="1">HlyU family transcriptional regulator</fullName>
    </submittedName>
</protein>
<dbReference type="InterPro" id="IPR018772">
    <property type="entry name" value="Transcription_activator_HlyU"/>
</dbReference>
<dbReference type="EMBL" id="CP146275">
    <property type="protein sequence ID" value="WWT34044.1"/>
    <property type="molecule type" value="Genomic_DNA"/>
</dbReference>
<gene>
    <name evidence="1" type="ORF">V6617_06165</name>
</gene>
<keyword evidence="2" id="KW-1185">Reference proteome</keyword>